<dbReference type="InterPro" id="IPR036188">
    <property type="entry name" value="FAD/NAD-bd_sf"/>
</dbReference>
<dbReference type="Pfam" id="PF01494">
    <property type="entry name" value="FAD_binding_3"/>
    <property type="match status" value="2"/>
</dbReference>
<evidence type="ECO:0000259" key="3">
    <source>
        <dbReference type="Pfam" id="PF01494"/>
    </source>
</evidence>
<evidence type="ECO:0000256" key="1">
    <source>
        <dbReference type="ARBA" id="ARBA00023002"/>
    </source>
</evidence>
<accession>A0A7S3PMA4</accession>
<evidence type="ECO:0000313" key="4">
    <source>
        <dbReference type="EMBL" id="CAE0443813.1"/>
    </source>
</evidence>
<evidence type="ECO:0000256" key="2">
    <source>
        <dbReference type="ARBA" id="ARBA00023033"/>
    </source>
</evidence>
<feature type="domain" description="FAD-binding" evidence="3">
    <location>
        <begin position="2"/>
        <end position="182"/>
    </location>
</feature>
<proteinExistence type="predicted"/>
<dbReference type="GO" id="GO:0004497">
    <property type="term" value="F:monooxygenase activity"/>
    <property type="evidence" value="ECO:0007669"/>
    <property type="project" value="UniProtKB-KW"/>
</dbReference>
<feature type="domain" description="FAD-binding" evidence="3">
    <location>
        <begin position="330"/>
        <end position="371"/>
    </location>
</feature>
<dbReference type="PRINTS" id="PR00420">
    <property type="entry name" value="RNGMNOXGNASE"/>
</dbReference>
<keyword evidence="1" id="KW-0560">Oxidoreductase</keyword>
<dbReference type="GO" id="GO:0071949">
    <property type="term" value="F:FAD binding"/>
    <property type="evidence" value="ECO:0007669"/>
    <property type="project" value="InterPro"/>
</dbReference>
<dbReference type="InterPro" id="IPR002938">
    <property type="entry name" value="FAD-bd"/>
</dbReference>
<reference evidence="4" key="1">
    <citation type="submission" date="2021-01" db="EMBL/GenBank/DDBJ databases">
        <authorList>
            <person name="Corre E."/>
            <person name="Pelletier E."/>
            <person name="Niang G."/>
            <person name="Scheremetjew M."/>
            <person name="Finn R."/>
            <person name="Kale V."/>
            <person name="Holt S."/>
            <person name="Cochrane G."/>
            <person name="Meng A."/>
            <person name="Brown T."/>
            <person name="Cohen L."/>
        </authorList>
    </citation>
    <scope>NUCLEOTIDE SEQUENCE</scope>
    <source>
        <strain evidence="4">GSBS06</strain>
    </source>
</reference>
<dbReference type="PANTHER" id="PTHR13789">
    <property type="entry name" value="MONOOXYGENASE"/>
    <property type="match status" value="1"/>
</dbReference>
<dbReference type="EMBL" id="HBIN01018183">
    <property type="protein sequence ID" value="CAE0443813.1"/>
    <property type="molecule type" value="Transcribed_RNA"/>
</dbReference>
<keyword evidence="2" id="KW-0503">Monooxygenase</keyword>
<protein>
    <recommendedName>
        <fullName evidence="3">FAD-binding domain-containing protein</fullName>
    </recommendedName>
</protein>
<dbReference type="Gene3D" id="3.50.50.60">
    <property type="entry name" value="FAD/NAD(P)-binding domain"/>
    <property type="match status" value="1"/>
</dbReference>
<organism evidence="4">
    <name type="scientific">Aplanochytrium stocchinoi</name>
    <dbReference type="NCBI Taxonomy" id="215587"/>
    <lineage>
        <taxon>Eukaryota</taxon>
        <taxon>Sar</taxon>
        <taxon>Stramenopiles</taxon>
        <taxon>Bigyra</taxon>
        <taxon>Labyrinthulomycetes</taxon>
        <taxon>Thraustochytrida</taxon>
        <taxon>Thraustochytriidae</taxon>
        <taxon>Aplanochytrium</taxon>
    </lineage>
</organism>
<dbReference type="PANTHER" id="PTHR13789:SF309">
    <property type="entry name" value="PUTATIVE (AFU_ORTHOLOGUE AFUA_6G14510)-RELATED"/>
    <property type="match status" value="1"/>
</dbReference>
<dbReference type="AlphaFoldDB" id="A0A7S3PMA4"/>
<gene>
    <name evidence="4" type="ORF">ASTO00021_LOCUS13868</name>
</gene>
<sequence length="462" mass="50868">MHVVIAGAGPAGCVSALILSRVGIKCTIYERATKDKLFSDVGSGYDITPSTVSIFETLGLLNMEPLRSSLQSPDGAYLCSLEGEYIRNEKIFNGKDSFEGYIMQRSSLQKTILEALNNEACFNLVCGYEVVKFAEATETSDLNVTVRNRTDMATTSVTADVLLACDGIHSSVRACMHSETKEDILHFCECITWWGRVDVPANSTLMREFEKTQKQGNSYVIGFGTSSQPGSFMAGAKYSDESKSSRMRIMWALTKEAESQLLNSHLSLGGNKRGESDLTRRGGISGVEVKEAALVALGDKFHLGGEIIRSTSSDNITLAGLYDRDLLDIPWVKGRVALLGDAAHPQSPYMGQGANMAICDAYCVSKRLVHIAAKTLDKASENREIGIALRQYDNADRRKEVNSVIKSARTYGSWSVSGSWWKTWIIHTVIKYVPMSWLLSDFERGDQTNENALRKLENDIKG</sequence>
<dbReference type="InterPro" id="IPR050493">
    <property type="entry name" value="FAD-dep_Monooxygenase_BioMet"/>
</dbReference>
<dbReference type="SUPFAM" id="SSF51905">
    <property type="entry name" value="FAD/NAD(P)-binding domain"/>
    <property type="match status" value="1"/>
</dbReference>
<name>A0A7S3PMA4_9STRA</name>